<name>A0ABV8CFT7_9GAMM</name>
<evidence type="ECO:0000313" key="1">
    <source>
        <dbReference type="EMBL" id="MFC3908836.1"/>
    </source>
</evidence>
<keyword evidence="2" id="KW-1185">Reference proteome</keyword>
<comment type="caution">
    <text evidence="1">The sequence shown here is derived from an EMBL/GenBank/DDBJ whole genome shotgun (WGS) entry which is preliminary data.</text>
</comment>
<sequence length="233" mass="27079">MEHLTEHQLSQLIINYLKHAQQPRQTHNRLHPAEFTEWYAGIKNKLRQFTETSYFSSFIEACADLEDLITSAESACNRGFMGGHKLQEYYLLQSHILMLLASRISPQQPALLKWALEFLCGAIESGCKNQGIFKIALEVHIAQLKKYNDYFSFWNRFLHNYDEAAAPYTSSASRKFIFYNKQLEKRYLQEIGPLNQQLFLWSKQLLTEYLRCGKPAEIDYSALLQGHVSMPAC</sequence>
<dbReference type="Proteomes" id="UP001595758">
    <property type="component" value="Unassembled WGS sequence"/>
</dbReference>
<reference evidence="2" key="1">
    <citation type="journal article" date="2019" name="Int. J. Syst. Evol. Microbiol.">
        <title>The Global Catalogue of Microorganisms (GCM) 10K type strain sequencing project: providing services to taxonomists for standard genome sequencing and annotation.</title>
        <authorList>
            <consortium name="The Broad Institute Genomics Platform"/>
            <consortium name="The Broad Institute Genome Sequencing Center for Infectious Disease"/>
            <person name="Wu L."/>
            <person name="Ma J."/>
        </authorList>
    </citation>
    <scope>NUCLEOTIDE SEQUENCE [LARGE SCALE GENOMIC DNA]</scope>
    <source>
        <strain evidence="2">CCUG 59858</strain>
    </source>
</reference>
<proteinExistence type="predicted"/>
<gene>
    <name evidence="1" type="ORF">ACFORL_07070</name>
</gene>
<protein>
    <submittedName>
        <fullName evidence="1">Uncharacterized protein</fullName>
    </submittedName>
</protein>
<evidence type="ECO:0000313" key="2">
    <source>
        <dbReference type="Proteomes" id="UP001595758"/>
    </source>
</evidence>
<dbReference type="EMBL" id="JBHSAB010000014">
    <property type="protein sequence ID" value="MFC3908836.1"/>
    <property type="molecule type" value="Genomic_DNA"/>
</dbReference>
<accession>A0ABV8CFT7</accession>
<organism evidence="1 2">
    <name type="scientific">Legionella dresdenensis</name>
    <dbReference type="NCBI Taxonomy" id="450200"/>
    <lineage>
        <taxon>Bacteria</taxon>
        <taxon>Pseudomonadati</taxon>
        <taxon>Pseudomonadota</taxon>
        <taxon>Gammaproteobacteria</taxon>
        <taxon>Legionellales</taxon>
        <taxon>Legionellaceae</taxon>
        <taxon>Legionella</taxon>
    </lineage>
</organism>